<dbReference type="EMBL" id="GL890838">
    <property type="protein sequence ID" value="EGJ34365.1"/>
    <property type="molecule type" value="Genomic_DNA"/>
</dbReference>
<evidence type="ECO:0000313" key="2">
    <source>
        <dbReference type="EMBL" id="EGJ34365.1"/>
    </source>
</evidence>
<proteinExistence type="predicted"/>
<accession>F4XM16</accession>
<dbReference type="Proteomes" id="UP000003959">
    <property type="component" value="Unassembled WGS sequence"/>
</dbReference>
<dbReference type="RefSeq" id="WP_008180458.1">
    <property type="nucleotide sequence ID" value="NZ_GL890838.1"/>
</dbReference>
<dbReference type="AlphaFoldDB" id="F4XM16"/>
<dbReference type="NCBIfam" id="NF033564">
    <property type="entry name" value="transpos_ISAs1"/>
    <property type="match status" value="1"/>
</dbReference>
<reference evidence="3" key="1">
    <citation type="journal article" date="2011" name="Proc. Natl. Acad. Sci. U.S.A.">
        <title>Genomic insights into the physiology and ecology of the marine filamentous cyanobacterium Lyngbya majuscula.</title>
        <authorList>
            <person name="Jones A.C."/>
            <person name="Monroe E.A."/>
            <person name="Podell S."/>
            <person name="Hess W.R."/>
            <person name="Klages S."/>
            <person name="Esquenazi E."/>
            <person name="Niessen S."/>
            <person name="Hoover H."/>
            <person name="Rothmann M."/>
            <person name="Lasken R.S."/>
            <person name="Yates J.R.III."/>
            <person name="Reinhardt R."/>
            <person name="Kube M."/>
            <person name="Burkart M.D."/>
            <person name="Allen E.E."/>
            <person name="Dorrestein P.C."/>
            <person name="Gerwick W.H."/>
            <person name="Gerwick L."/>
        </authorList>
    </citation>
    <scope>NUCLEOTIDE SEQUENCE [LARGE SCALE GENOMIC DNA]</scope>
    <source>
        <strain evidence="3">3L</strain>
    </source>
</reference>
<keyword evidence="3" id="KW-1185">Reference proteome</keyword>
<dbReference type="InterPro" id="IPR002559">
    <property type="entry name" value="Transposase_11"/>
</dbReference>
<dbReference type="GO" id="GO:0006313">
    <property type="term" value="P:DNA transposition"/>
    <property type="evidence" value="ECO:0007669"/>
    <property type="project" value="InterPro"/>
</dbReference>
<dbReference type="InterPro" id="IPR051698">
    <property type="entry name" value="Transposase_11-like"/>
</dbReference>
<dbReference type="InterPro" id="IPR047647">
    <property type="entry name" value="ISAs1_transpos"/>
</dbReference>
<feature type="domain" description="Transposase IS4-like" evidence="1">
    <location>
        <begin position="6"/>
        <end position="78"/>
    </location>
</feature>
<dbReference type="GO" id="GO:0004803">
    <property type="term" value="F:transposase activity"/>
    <property type="evidence" value="ECO:0007669"/>
    <property type="project" value="InterPro"/>
</dbReference>
<gene>
    <name evidence="2" type="ORF">LYNGBM3L_18070</name>
</gene>
<dbReference type="HOGENOM" id="CLU_046404_7_3_3"/>
<dbReference type="PANTHER" id="PTHR30298">
    <property type="entry name" value="H REPEAT-ASSOCIATED PREDICTED TRANSPOSASE"/>
    <property type="match status" value="1"/>
</dbReference>
<dbReference type="GO" id="GO:0003677">
    <property type="term" value="F:DNA binding"/>
    <property type="evidence" value="ECO:0007669"/>
    <property type="project" value="InterPro"/>
</dbReference>
<dbReference type="Pfam" id="PF01609">
    <property type="entry name" value="DDE_Tnp_1"/>
    <property type="match status" value="1"/>
</dbReference>
<organism evidence="2 3">
    <name type="scientific">Moorena producens 3L</name>
    <dbReference type="NCBI Taxonomy" id="489825"/>
    <lineage>
        <taxon>Bacteria</taxon>
        <taxon>Bacillati</taxon>
        <taxon>Cyanobacteriota</taxon>
        <taxon>Cyanophyceae</taxon>
        <taxon>Coleofasciculales</taxon>
        <taxon>Coleofasciculaceae</taxon>
        <taxon>Moorena</taxon>
    </lineage>
</organism>
<name>F4XM16_9CYAN</name>
<dbReference type="PANTHER" id="PTHR30298:SF0">
    <property type="entry name" value="PROTEIN YBFL-RELATED"/>
    <property type="match status" value="1"/>
</dbReference>
<dbReference type="eggNOG" id="COG5433">
    <property type="taxonomic scope" value="Bacteria"/>
</dbReference>
<sequence>MVKRERQLWNKTTTQICYYITSLGASALVLAEAIRSHWGIENSLHWVLDMTFHQDASRIRTGHGPENMAVLHHLCINLLNQEPSKQSLAMKRYSAALDNDYALSVLLGHDVV</sequence>
<protein>
    <submittedName>
        <fullName evidence="2">Transposase</fullName>
    </submittedName>
</protein>
<evidence type="ECO:0000259" key="1">
    <source>
        <dbReference type="Pfam" id="PF01609"/>
    </source>
</evidence>
<evidence type="ECO:0000313" key="3">
    <source>
        <dbReference type="Proteomes" id="UP000003959"/>
    </source>
</evidence>